<comment type="caution">
    <text evidence="1">The sequence shown here is derived from an EMBL/GenBank/DDBJ whole genome shotgun (WGS) entry which is preliminary data.</text>
</comment>
<dbReference type="EMBL" id="SJPM01000008">
    <property type="protein sequence ID" value="TWT94143.1"/>
    <property type="molecule type" value="Genomic_DNA"/>
</dbReference>
<dbReference type="Proteomes" id="UP000316213">
    <property type="component" value="Unassembled WGS sequence"/>
</dbReference>
<reference evidence="1 2" key="1">
    <citation type="submission" date="2019-02" db="EMBL/GenBank/DDBJ databases">
        <title>Deep-cultivation of Planctomycetes and their phenomic and genomic characterization uncovers novel biology.</title>
        <authorList>
            <person name="Wiegand S."/>
            <person name="Jogler M."/>
            <person name="Boedeker C."/>
            <person name="Pinto D."/>
            <person name="Vollmers J."/>
            <person name="Rivas-Marin E."/>
            <person name="Kohn T."/>
            <person name="Peeters S.H."/>
            <person name="Heuer A."/>
            <person name="Rast P."/>
            <person name="Oberbeckmann S."/>
            <person name="Bunk B."/>
            <person name="Jeske O."/>
            <person name="Meyerdierks A."/>
            <person name="Storesund J.E."/>
            <person name="Kallscheuer N."/>
            <person name="Luecker S."/>
            <person name="Lage O.M."/>
            <person name="Pohl T."/>
            <person name="Merkel B.J."/>
            <person name="Hornburger P."/>
            <person name="Mueller R.-W."/>
            <person name="Bruemmer F."/>
            <person name="Labrenz M."/>
            <person name="Spormann A.M."/>
            <person name="Op Den Camp H."/>
            <person name="Overmann J."/>
            <person name="Amann R."/>
            <person name="Jetten M.S.M."/>
            <person name="Mascher T."/>
            <person name="Medema M.H."/>
            <person name="Devos D.P."/>
            <person name="Kaster A.-K."/>
            <person name="Ovreas L."/>
            <person name="Rohde M."/>
            <person name="Galperin M.Y."/>
            <person name="Jogler C."/>
        </authorList>
    </citation>
    <scope>NUCLEOTIDE SEQUENCE [LARGE SCALE GENOMIC DNA]</scope>
    <source>
        <strain evidence="1 2">Pla100</strain>
    </source>
</reference>
<organism evidence="1 2">
    <name type="scientific">Neorhodopirellula pilleata</name>
    <dbReference type="NCBI Taxonomy" id="2714738"/>
    <lineage>
        <taxon>Bacteria</taxon>
        <taxon>Pseudomonadati</taxon>
        <taxon>Planctomycetota</taxon>
        <taxon>Planctomycetia</taxon>
        <taxon>Pirellulales</taxon>
        <taxon>Pirellulaceae</taxon>
        <taxon>Neorhodopirellula</taxon>
    </lineage>
</organism>
<protein>
    <submittedName>
        <fullName evidence="1">Uncharacterized protein</fullName>
    </submittedName>
</protein>
<accession>A0A5C6A720</accession>
<keyword evidence="2" id="KW-1185">Reference proteome</keyword>
<dbReference type="RefSeq" id="WP_146579107.1">
    <property type="nucleotide sequence ID" value="NZ_SJPM01000008.1"/>
</dbReference>
<dbReference type="AlphaFoldDB" id="A0A5C6A720"/>
<evidence type="ECO:0000313" key="2">
    <source>
        <dbReference type="Proteomes" id="UP000316213"/>
    </source>
</evidence>
<sequence length="68" mass="7624">MLFQWHQPTLDVPLRSEKNLELSHFGGGGGWFGCLIDGRLGAISQLLVWMQPLLDLSIGSVDRELAFR</sequence>
<gene>
    <name evidence="1" type="ORF">Pla100_37510</name>
</gene>
<evidence type="ECO:0000313" key="1">
    <source>
        <dbReference type="EMBL" id="TWT94143.1"/>
    </source>
</evidence>
<proteinExistence type="predicted"/>
<name>A0A5C6A720_9BACT</name>